<dbReference type="STRING" id="3469.A0A4Y7JF53"/>
<name>A0A4Y7JF53_PAPSO</name>
<gene>
    <name evidence="1" type="ORF">C5167_007074</name>
</gene>
<dbReference type="AlphaFoldDB" id="A0A4Y7JF53"/>
<dbReference type="InterPro" id="IPR027417">
    <property type="entry name" value="P-loop_NTPase"/>
</dbReference>
<dbReference type="Gramene" id="RZC59774">
    <property type="protein sequence ID" value="RZC59774"/>
    <property type="gene ID" value="C5167_007074"/>
</dbReference>
<dbReference type="Gene3D" id="3.40.50.300">
    <property type="entry name" value="P-loop containing nucleotide triphosphate hydrolases"/>
    <property type="match status" value="1"/>
</dbReference>
<evidence type="ECO:0000313" key="2">
    <source>
        <dbReference type="Proteomes" id="UP000316621"/>
    </source>
</evidence>
<keyword evidence="2" id="KW-1185">Reference proteome</keyword>
<reference evidence="1 2" key="1">
    <citation type="journal article" date="2018" name="Science">
        <title>The opium poppy genome and morphinan production.</title>
        <authorList>
            <person name="Guo L."/>
            <person name="Winzer T."/>
            <person name="Yang X."/>
            <person name="Li Y."/>
            <person name="Ning Z."/>
            <person name="He Z."/>
            <person name="Teodor R."/>
            <person name="Lu Y."/>
            <person name="Bowser T.A."/>
            <person name="Graham I.A."/>
            <person name="Ye K."/>
        </authorList>
    </citation>
    <scope>NUCLEOTIDE SEQUENCE [LARGE SCALE GENOMIC DNA]</scope>
    <source>
        <strain evidence="2">cv. HN1</strain>
        <tissue evidence="1">Leaves</tissue>
    </source>
</reference>
<protein>
    <recommendedName>
        <fullName evidence="3">Helicase C-terminal domain-containing protein</fullName>
    </recommendedName>
</protein>
<dbReference type="EMBL" id="CM010718">
    <property type="protein sequence ID" value="RZC59774.1"/>
    <property type="molecule type" value="Genomic_DNA"/>
</dbReference>
<dbReference type="Proteomes" id="UP000316621">
    <property type="component" value="Chromosome 4"/>
</dbReference>
<organism evidence="1 2">
    <name type="scientific">Papaver somniferum</name>
    <name type="common">Opium poppy</name>
    <dbReference type="NCBI Taxonomy" id="3469"/>
    <lineage>
        <taxon>Eukaryota</taxon>
        <taxon>Viridiplantae</taxon>
        <taxon>Streptophyta</taxon>
        <taxon>Embryophyta</taxon>
        <taxon>Tracheophyta</taxon>
        <taxon>Spermatophyta</taxon>
        <taxon>Magnoliopsida</taxon>
        <taxon>Ranunculales</taxon>
        <taxon>Papaveraceae</taxon>
        <taxon>Papaveroideae</taxon>
        <taxon>Papaver</taxon>
    </lineage>
</organism>
<proteinExistence type="predicted"/>
<evidence type="ECO:0000313" key="1">
    <source>
        <dbReference type="EMBL" id="RZC59774.1"/>
    </source>
</evidence>
<sequence length="130" mass="15359">MKYLKSRLQCMLYFMHCVLASFWKLLKYWCQRICKPLPCTLLFVEYFVRLPTFSLITFLFARQYIKLTELEKNCKLNDLLDTLDFKQVVICVKSVSRAAALNNLPVECDSQSVCIHSGMSQEERFKRGLR</sequence>
<evidence type="ECO:0008006" key="3">
    <source>
        <dbReference type="Google" id="ProtNLM"/>
    </source>
</evidence>
<accession>A0A4Y7JF53</accession>